<dbReference type="AlphaFoldDB" id="A1ZXD6"/>
<proteinExistence type="predicted"/>
<dbReference type="InterPro" id="IPR019734">
    <property type="entry name" value="TPR_rpt"/>
</dbReference>
<dbReference type="eggNOG" id="COG3014">
    <property type="taxonomic scope" value="Bacteria"/>
</dbReference>
<evidence type="ECO:0000313" key="1">
    <source>
        <dbReference type="EMBL" id="EAY24904.1"/>
    </source>
</evidence>
<dbReference type="InterPro" id="IPR011990">
    <property type="entry name" value="TPR-like_helical_dom_sf"/>
</dbReference>
<gene>
    <name evidence="1" type="ORF">M23134_04943</name>
</gene>
<reference evidence="1 2" key="1">
    <citation type="submission" date="2007-01" db="EMBL/GenBank/DDBJ databases">
        <authorList>
            <person name="Haygood M."/>
            <person name="Podell S."/>
            <person name="Anderson C."/>
            <person name="Hopkinson B."/>
            <person name="Roe K."/>
            <person name="Barbeau K."/>
            <person name="Gaasterland T."/>
            <person name="Ferriera S."/>
            <person name="Johnson J."/>
            <person name="Kravitz S."/>
            <person name="Beeson K."/>
            <person name="Sutton G."/>
            <person name="Rogers Y.-H."/>
            <person name="Friedman R."/>
            <person name="Frazier M."/>
            <person name="Venter J.C."/>
        </authorList>
    </citation>
    <scope>NUCLEOTIDE SEQUENCE [LARGE SCALE GENOMIC DNA]</scope>
    <source>
        <strain evidence="1 2">ATCC 23134</strain>
    </source>
</reference>
<accession>A1ZXD6</accession>
<evidence type="ECO:0000313" key="2">
    <source>
        <dbReference type="Proteomes" id="UP000004095"/>
    </source>
</evidence>
<sequence>MTIGLLLIFYTMQLYTRELHLVNIRQAYNQYSNTTMKLLQIYCQSIKPLLWLVVVSLGLSSCMSYYQTRYAFHKNFENGNLPAAEQALLKDKKGPRRNTKLLYYLNLGTVNSIMGNYARSNEYFEQAHRIGENYRVNYLKEAASFLVNPMVTEYKGEDFELLMIHYYKALNFLKMGDKEAALVECKRMNIKLNALGTKYKNIEGKYHKDAFVHNLMGIIYEANHDYNNAFIAYRNAVNIYQGTYKKMFGLGVPDQLKKDIIRAAHLTGFKEEKARYEEMFGQRYQPLPKGGGDLVFFWHNGLGPIKAEWSINFNILRGEGGNVTFKNDQYGWSFPFFVDNDRYQNSGLEQMEFIRVTFPKYILRSPLYQGATLHWNNQTFSLEQAENVSKLALKSLEQRMLYEVGKSLLRLALKKGSEYALRHQDKNAGAAILSAFNAVTEKADTRAWQSVPHSIYYTRIHLPEGKQSIKFTPQSSSQSKAYNFSFDIKRGQTYFHTFHSLDTQPGGMASGVR</sequence>
<dbReference type="Gene3D" id="1.25.40.10">
    <property type="entry name" value="Tetratricopeptide repeat domain"/>
    <property type="match status" value="1"/>
</dbReference>
<dbReference type="EMBL" id="AAWS01000058">
    <property type="protein sequence ID" value="EAY24904.1"/>
    <property type="molecule type" value="Genomic_DNA"/>
</dbReference>
<comment type="caution">
    <text evidence="1">The sequence shown here is derived from an EMBL/GenBank/DDBJ whole genome shotgun (WGS) entry which is preliminary data.</text>
</comment>
<protein>
    <submittedName>
        <fullName evidence="1">TPR domain protein, putative</fullName>
    </submittedName>
</protein>
<organism evidence="1 2">
    <name type="scientific">Microscilla marina ATCC 23134</name>
    <dbReference type="NCBI Taxonomy" id="313606"/>
    <lineage>
        <taxon>Bacteria</taxon>
        <taxon>Pseudomonadati</taxon>
        <taxon>Bacteroidota</taxon>
        <taxon>Cytophagia</taxon>
        <taxon>Cytophagales</taxon>
        <taxon>Microscillaceae</taxon>
        <taxon>Microscilla</taxon>
    </lineage>
</organism>
<keyword evidence="2" id="KW-1185">Reference proteome</keyword>
<dbReference type="Proteomes" id="UP000004095">
    <property type="component" value="Unassembled WGS sequence"/>
</dbReference>
<name>A1ZXD6_MICM2</name>
<dbReference type="SMART" id="SM00028">
    <property type="entry name" value="TPR"/>
    <property type="match status" value="2"/>
</dbReference>
<dbReference type="SUPFAM" id="SSF48452">
    <property type="entry name" value="TPR-like"/>
    <property type="match status" value="1"/>
</dbReference>